<evidence type="ECO:0000313" key="3">
    <source>
        <dbReference type="EMBL" id="AWI52527.1"/>
    </source>
</evidence>
<proteinExistence type="predicted"/>
<dbReference type="GO" id="GO:0016747">
    <property type="term" value="F:acyltransferase activity, transferring groups other than amino-acyl groups"/>
    <property type="evidence" value="ECO:0007669"/>
    <property type="project" value="InterPro"/>
</dbReference>
<accession>A0A2U8FNL6</accession>
<organism evidence="3 4">
    <name type="scientific">Aquabacterium olei</name>
    <dbReference type="NCBI Taxonomy" id="1296669"/>
    <lineage>
        <taxon>Bacteria</taxon>
        <taxon>Pseudomonadati</taxon>
        <taxon>Pseudomonadota</taxon>
        <taxon>Betaproteobacteria</taxon>
        <taxon>Burkholderiales</taxon>
        <taxon>Aquabacterium</taxon>
    </lineage>
</organism>
<dbReference type="EMBL" id="CP029210">
    <property type="protein sequence ID" value="AWI52527.1"/>
    <property type="molecule type" value="Genomic_DNA"/>
</dbReference>
<dbReference type="PROSITE" id="PS51186">
    <property type="entry name" value="GNAT"/>
    <property type="match status" value="1"/>
</dbReference>
<dbReference type="CDD" id="cd04301">
    <property type="entry name" value="NAT_SF"/>
    <property type="match status" value="1"/>
</dbReference>
<reference evidence="3 4" key="1">
    <citation type="submission" date="2018-05" db="EMBL/GenBank/DDBJ databases">
        <title>complete genome sequence of Aquabacterium olei NBRC 110486.</title>
        <authorList>
            <person name="Tang B."/>
            <person name="Chang J."/>
            <person name="Zhang L."/>
            <person name="Yang H."/>
        </authorList>
    </citation>
    <scope>NUCLEOTIDE SEQUENCE [LARGE SCALE GENOMIC DNA]</scope>
    <source>
        <strain evidence="3 4">NBRC 110486</strain>
    </source>
</reference>
<dbReference type="Gene3D" id="3.40.630.30">
    <property type="match status" value="1"/>
</dbReference>
<dbReference type="SUPFAM" id="SSF55729">
    <property type="entry name" value="Acyl-CoA N-acyltransferases (Nat)"/>
    <property type="match status" value="1"/>
</dbReference>
<protein>
    <submittedName>
        <fullName evidence="3">GNAT family N-acetyltransferase</fullName>
    </submittedName>
</protein>
<dbReference type="InterPro" id="IPR000182">
    <property type="entry name" value="GNAT_dom"/>
</dbReference>
<sequence length="232" mass="25662">MTATKTPDTLDRFGLDKTGGTPPSRPTHHDGWVPIRDLHARHRARILDHLLQLDDHDRYLRFGFQASKEQVARYVASIDFRRDEVFGIFNSRLQLVAMAHLAAMPGEGPHGAESSRGRAMEFGVSVLPQGRGKGLGSRLFQHAIMHARNRGASHLMIHALSENAPMLRIASKAGAAVERDGPEAEAWLKLPPDTVASHIDSSLQSLAAEALYRIKYQALHASDWLRLLMTSA</sequence>
<evidence type="ECO:0000313" key="4">
    <source>
        <dbReference type="Proteomes" id="UP000244892"/>
    </source>
</evidence>
<keyword evidence="3" id="KW-0808">Transferase</keyword>
<dbReference type="AlphaFoldDB" id="A0A2U8FNL6"/>
<dbReference type="InterPro" id="IPR016181">
    <property type="entry name" value="Acyl_CoA_acyltransferase"/>
</dbReference>
<name>A0A2U8FNL6_9BURK</name>
<dbReference type="KEGG" id="aon:DEH84_03130"/>
<feature type="domain" description="N-acetyltransferase" evidence="2">
    <location>
        <begin position="33"/>
        <end position="193"/>
    </location>
</feature>
<gene>
    <name evidence="3" type="ORF">DEH84_03130</name>
</gene>
<dbReference type="Proteomes" id="UP000244892">
    <property type="component" value="Chromosome"/>
</dbReference>
<dbReference type="RefSeq" id="WP_109034691.1">
    <property type="nucleotide sequence ID" value="NZ_CP029210.1"/>
</dbReference>
<keyword evidence="4" id="KW-1185">Reference proteome</keyword>
<dbReference type="Pfam" id="PF00583">
    <property type="entry name" value="Acetyltransf_1"/>
    <property type="match status" value="1"/>
</dbReference>
<dbReference type="OrthoDB" id="9178559at2"/>
<evidence type="ECO:0000256" key="1">
    <source>
        <dbReference type="SAM" id="MobiDB-lite"/>
    </source>
</evidence>
<evidence type="ECO:0000259" key="2">
    <source>
        <dbReference type="PROSITE" id="PS51186"/>
    </source>
</evidence>
<feature type="region of interest" description="Disordered" evidence="1">
    <location>
        <begin position="1"/>
        <end position="32"/>
    </location>
</feature>